<evidence type="ECO:0000259" key="1">
    <source>
        <dbReference type="Pfam" id="PF23981"/>
    </source>
</evidence>
<gene>
    <name evidence="2" type="ORF">B9H00_08630</name>
</gene>
<dbReference type="EMBL" id="CP021358">
    <property type="protein sequence ID" value="ART63112.1"/>
    <property type="molecule type" value="Genomic_DNA"/>
</dbReference>
<dbReference type="AlphaFoldDB" id="A0A240UPZ6"/>
<sequence length="574" mass="59072">MTQSKPEQQAGFSLIIALIILSLSLMVAMQAFKTVFYQTRVSIDHEGKTQAMLAAEAGALRAYTLLSLSPGEKLLTAGQRWEGDDIAGHVEGIDHRVVSLVAPVASDDNTARATKAEYWIDSVGRESDSGGDLVTIKSVGRGIDDTLSKVTLVARLEQGEKGVFDALIQSKGNISLTGSGTIDSYDSSKGAYGGSNVKNGAAVVSSGSASVITLDGGSPIKGNVTTQGSVVLNGSARVTGDIDAGGNVDVAGGGSVVDGSIHGGGNVVIESSGHIKGSVNTNGDVTVKGYGAKVDGDINAGGTYTNMMGEDNVANGTITQNQGSTIAVDTAAPAEVALSATMSALDGLPGSGAMNVGSWRYNQVRITPEQVSYYDSQYDVQRWLTDKSATLTQNIDVFGTRSSVLNVKNFSVFSDGHLFISGGDVVLYVDGDATISDSAMITIAEDATLTLLVTGRYTLTGSGAVDVASDRVIDARGKPVFSIYSSYDKRNGQAGIVINGAASTYAVIYAPETRVEVSGSGELYGALVAGDISVSGAGGVHYDEALKGAASGHGHVEQGSAGWSIEQLKYSLDQ</sequence>
<proteinExistence type="predicted"/>
<dbReference type="RefSeq" id="WP_086900321.1">
    <property type="nucleotide sequence ID" value="NZ_CP021358.1"/>
</dbReference>
<reference evidence="2 3" key="1">
    <citation type="submission" date="2017-05" db="EMBL/GenBank/DDBJ databases">
        <authorList>
            <person name="Song R."/>
            <person name="Chenine A.L."/>
            <person name="Ruprecht R.M."/>
        </authorList>
    </citation>
    <scope>NUCLEOTIDE SEQUENCE [LARGE SCALE GENOMIC DNA]</scope>
    <source>
        <strain evidence="2">SW32</strain>
    </source>
</reference>
<dbReference type="InterPro" id="IPR055729">
    <property type="entry name" value="DUF7305"/>
</dbReference>
<feature type="domain" description="DUF7305" evidence="1">
    <location>
        <begin position="419"/>
        <end position="548"/>
    </location>
</feature>
<dbReference type="Proteomes" id="UP000194457">
    <property type="component" value="Chromosome"/>
</dbReference>
<evidence type="ECO:0000313" key="3">
    <source>
        <dbReference type="Proteomes" id="UP000194457"/>
    </source>
</evidence>
<name>A0A240UPZ6_9GAMM</name>
<dbReference type="KEGG" id="kma:B9H00_08630"/>
<keyword evidence="3" id="KW-1185">Reference proteome</keyword>
<dbReference type="OrthoDB" id="6145642at2"/>
<dbReference type="Pfam" id="PF23981">
    <property type="entry name" value="DUF7305"/>
    <property type="match status" value="1"/>
</dbReference>
<accession>A0A240UPZ6</accession>
<organism evidence="2 3">
    <name type="scientific">Kushneria marisflavi</name>
    <dbReference type="NCBI Taxonomy" id="157779"/>
    <lineage>
        <taxon>Bacteria</taxon>
        <taxon>Pseudomonadati</taxon>
        <taxon>Pseudomonadota</taxon>
        <taxon>Gammaproteobacteria</taxon>
        <taxon>Oceanospirillales</taxon>
        <taxon>Halomonadaceae</taxon>
        <taxon>Kushneria</taxon>
    </lineage>
</organism>
<evidence type="ECO:0000313" key="2">
    <source>
        <dbReference type="EMBL" id="ART63112.1"/>
    </source>
</evidence>
<protein>
    <recommendedName>
        <fullName evidence="1">DUF7305 domain-containing protein</fullName>
    </recommendedName>
</protein>